<organism evidence="2 3">
    <name type="scientific">Steinernema glaseri</name>
    <dbReference type="NCBI Taxonomy" id="37863"/>
    <lineage>
        <taxon>Eukaryota</taxon>
        <taxon>Metazoa</taxon>
        <taxon>Ecdysozoa</taxon>
        <taxon>Nematoda</taxon>
        <taxon>Chromadorea</taxon>
        <taxon>Rhabditida</taxon>
        <taxon>Tylenchina</taxon>
        <taxon>Panagrolaimomorpha</taxon>
        <taxon>Strongyloidoidea</taxon>
        <taxon>Steinernematidae</taxon>
        <taxon>Steinernema</taxon>
    </lineage>
</organism>
<dbReference type="WBParaSite" id="L893_g16272.t1">
    <property type="protein sequence ID" value="L893_g16272.t1"/>
    <property type="gene ID" value="L893_g16272"/>
</dbReference>
<name>A0A1I7YH34_9BILA</name>
<reference evidence="3" key="1">
    <citation type="submission" date="2016-11" db="UniProtKB">
        <authorList>
            <consortium name="WormBaseParasite"/>
        </authorList>
    </citation>
    <scope>IDENTIFICATION</scope>
</reference>
<evidence type="ECO:0000313" key="3">
    <source>
        <dbReference type="WBParaSite" id="L893_g16272.t1"/>
    </source>
</evidence>
<dbReference type="AlphaFoldDB" id="A0A1I7YH34"/>
<keyword evidence="1" id="KW-1133">Transmembrane helix</keyword>
<keyword evidence="1" id="KW-0472">Membrane</keyword>
<proteinExistence type="predicted"/>
<protein>
    <submittedName>
        <fullName evidence="3">Ovule protein</fullName>
    </submittedName>
</protein>
<sequence length="132" mass="14906">MLPHLYIVKKDEQRGHSSITYTSICQPHLLLAPSFHRSALLENDIQRIPNQRAAIQPSTDLPSKNRQEIKHCNMFLLLNLSLLYCMHLSACIVGLRGVMPSIQEVNGYCLLFYDVGLLFVEQPIVSVSVSKS</sequence>
<keyword evidence="1" id="KW-0812">Transmembrane</keyword>
<evidence type="ECO:0000313" key="2">
    <source>
        <dbReference type="Proteomes" id="UP000095287"/>
    </source>
</evidence>
<evidence type="ECO:0000256" key="1">
    <source>
        <dbReference type="SAM" id="Phobius"/>
    </source>
</evidence>
<accession>A0A1I7YH34</accession>
<feature type="transmembrane region" description="Helical" evidence="1">
    <location>
        <begin position="74"/>
        <end position="98"/>
    </location>
</feature>
<dbReference type="Proteomes" id="UP000095287">
    <property type="component" value="Unplaced"/>
</dbReference>
<keyword evidence="2" id="KW-1185">Reference proteome</keyword>